<keyword evidence="2" id="KW-0378">Hydrolase</keyword>
<protein>
    <recommendedName>
        <fullName evidence="4">Non-canonical purine NTP pyrophosphatase</fullName>
    </recommendedName>
</protein>
<evidence type="ECO:0000256" key="2">
    <source>
        <dbReference type="ARBA" id="ARBA00022801"/>
    </source>
</evidence>
<dbReference type="Pfam" id="PF01725">
    <property type="entry name" value="Ham1p_like"/>
    <property type="match status" value="1"/>
</dbReference>
<dbReference type="PANTHER" id="PTHR11067:SF9">
    <property type="entry name" value="INOSINE TRIPHOSPHATE PYROPHOSPHATASE"/>
    <property type="match status" value="1"/>
</dbReference>
<dbReference type="Gene3D" id="3.90.950.10">
    <property type="match status" value="1"/>
</dbReference>
<evidence type="ECO:0000256" key="1">
    <source>
        <dbReference type="ARBA" id="ARBA00008023"/>
    </source>
</evidence>
<dbReference type="GO" id="GO:0009143">
    <property type="term" value="P:nucleoside triphosphate catabolic process"/>
    <property type="evidence" value="ECO:0007669"/>
    <property type="project" value="InterPro"/>
</dbReference>
<gene>
    <name evidence="3" type="ORF">NERG_02472</name>
</gene>
<dbReference type="InterPro" id="IPR029001">
    <property type="entry name" value="ITPase-like_fam"/>
</dbReference>
<dbReference type="AlphaFoldDB" id="H8ZFV1"/>
<evidence type="ECO:0000313" key="3">
    <source>
        <dbReference type="EMBL" id="EHY64503.1"/>
    </source>
</evidence>
<dbReference type="PANTHER" id="PTHR11067">
    <property type="entry name" value="INOSINE TRIPHOSPHATE PYROPHOSPHATASE/HAM1 PROTEIN"/>
    <property type="match status" value="1"/>
</dbReference>
<dbReference type="STRING" id="944018.H8ZFV1"/>
<dbReference type="SUPFAM" id="SSF52972">
    <property type="entry name" value="ITPase-like"/>
    <property type="match status" value="1"/>
</dbReference>
<dbReference type="GO" id="GO:0005737">
    <property type="term" value="C:cytoplasm"/>
    <property type="evidence" value="ECO:0007669"/>
    <property type="project" value="TreeGrafter"/>
</dbReference>
<dbReference type="Proteomes" id="UP000005622">
    <property type="component" value="Unassembled WGS sequence"/>
</dbReference>
<accession>H8ZFV1</accession>
<dbReference type="GO" id="GO:0047429">
    <property type="term" value="F:nucleoside triphosphate diphosphatase activity"/>
    <property type="evidence" value="ECO:0007669"/>
    <property type="project" value="InterPro"/>
</dbReference>
<sequence>MITIVTGSPRKRKEISSYIKDRIEYTFIAKDLDEIQGTSEEIIRNKAKVAHEIVQGPVVVEDYSLYIQKLSGFPGPYVKSVLKNGELAEIVNNLSQLGEITCTAECFYAYIDKNNEFHLFSTKANGILIPSENKFNPLYGVDEFLIQNGTTVPYAQLSDAEKDENSIRRLTIEKLIQHLNQNPL</sequence>
<dbReference type="EMBL" id="JH604641">
    <property type="protein sequence ID" value="EHY64503.1"/>
    <property type="molecule type" value="Genomic_DNA"/>
</dbReference>
<dbReference type="InterPro" id="IPR002637">
    <property type="entry name" value="RdgB/HAM1"/>
</dbReference>
<comment type="similarity">
    <text evidence="1">Belongs to the HAM1 NTPase family.</text>
</comment>
<dbReference type="HOGENOM" id="CLU_082080_1_1_1"/>
<evidence type="ECO:0008006" key="4">
    <source>
        <dbReference type="Google" id="ProtNLM"/>
    </source>
</evidence>
<proteinExistence type="inferred from homology"/>
<reference evidence="3" key="1">
    <citation type="submission" date="2011-03" db="EMBL/GenBank/DDBJ databases">
        <title>The Genome Sequence of Nematocida sp1 strain ERTm2.</title>
        <authorList>
            <consortium name="The Broad Institute Genome Sequencing Platform"/>
            <consortium name="The Broad Institute Genome Sequencing Center for Infectious Disease"/>
            <person name="Cuomo C."/>
            <person name="Troemel E."/>
            <person name="Young S.K."/>
            <person name="Zeng Q."/>
            <person name="Gargeya S."/>
            <person name="Fitzgerald M."/>
            <person name="Haas B."/>
            <person name="Abouelleil A."/>
            <person name="Alvarado L."/>
            <person name="Arachchi H.M."/>
            <person name="Berlin A."/>
            <person name="Brown A."/>
            <person name="Chapman S.B."/>
            <person name="Chen Z."/>
            <person name="Dunbar C."/>
            <person name="Freedman E."/>
            <person name="Gearin G."/>
            <person name="Gellesch M."/>
            <person name="Goldberg J."/>
            <person name="Griggs A."/>
            <person name="Gujja S."/>
            <person name="Heilman E.R."/>
            <person name="Heiman D."/>
            <person name="Howarth C."/>
            <person name="Larson L."/>
            <person name="Lui A."/>
            <person name="MacDonald P.J.P."/>
            <person name="Mehta T."/>
            <person name="Montmayeur A."/>
            <person name="Murphy C."/>
            <person name="Neiman D."/>
            <person name="Pearson M."/>
            <person name="Priest M."/>
            <person name="Roberts A."/>
            <person name="Saif S."/>
            <person name="Shea T."/>
            <person name="Shenoy N."/>
            <person name="Sisk P."/>
            <person name="Stolte C."/>
            <person name="Sykes S."/>
            <person name="White J."/>
            <person name="Yandava C."/>
            <person name="Wortman J."/>
            <person name="Nusbaum C."/>
            <person name="Birren B."/>
        </authorList>
    </citation>
    <scope>NUCLEOTIDE SEQUENCE</scope>
    <source>
        <strain evidence="3">ERTm2</strain>
    </source>
</reference>
<organism evidence="3">
    <name type="scientific">Nematocida ausubeli (strain ATCC PRA-371 / ERTm2)</name>
    <name type="common">Nematode killer fungus</name>
    <dbReference type="NCBI Taxonomy" id="1913371"/>
    <lineage>
        <taxon>Eukaryota</taxon>
        <taxon>Fungi</taxon>
        <taxon>Fungi incertae sedis</taxon>
        <taxon>Microsporidia</taxon>
        <taxon>Nematocida</taxon>
    </lineage>
</organism>
<name>H8ZFV1_NEMA1</name>